<keyword evidence="1" id="KW-0482">Metalloprotease</keyword>
<gene>
    <name evidence="1" type="ORF">FK220_002095</name>
</gene>
<sequence length="577" mass="63490">MATPFFNEKFTFTNPDGSTFEVVGSGNQFYAHFETEDGYTVVKDPDTGYYKYAQLSDDQHQLIPTAKTVGEVDPKSLGLQKHLKVKKEDAKRMAESSSMAQGPQPRWKTRRAERKAALAQQRAALGPQAAAVAAPTVGNYVGLCILIEFPDVPQTISRQEVTNFCNQTGYSGFGNNGSVKDYFFDNSKGKLTYTNVVTEYYTAQHNRSYYTDPSVSFGSRARELITEALDHLVAQGFNFSQLTADGSNFIYALNVFYAGPRVNNWSEGLWPHQWVLSSPYNVAGGKKFNDYQITNMGSSLTLRTFCHENGHMICNFADLYDYGGESAGVGHFCLMCYGGNNTNPVQIGAYMKNEAGWASSLNTISPGVTATLDAAKNDFYIHSKNADEYFIVENRQKTGRDTHLPDAGLAIWHVDEQGSNSNEQMTAAQHYECSIEQADNNFDLEGNANAGDANDLFSAPGNTEFSDTTSPNSKWWDGSNSDLKITNISNSGPVMTFQAQGVAGWVYGKDVRYVSGDAHTKWAHAIIQDFSGWRRIAPTSTDGITNVLTILKTAAAKNKKVNVNFGADGMIYGVYMS</sequence>
<dbReference type="GO" id="GO:0008237">
    <property type="term" value="F:metallopeptidase activity"/>
    <property type="evidence" value="ECO:0007669"/>
    <property type="project" value="UniProtKB-KW"/>
</dbReference>
<dbReference type="RefSeq" id="WP_152572622.1">
    <property type="nucleotide sequence ID" value="NZ_VIKU02000001.1"/>
</dbReference>
<reference evidence="1" key="2">
    <citation type="submission" date="2020-03" db="EMBL/GenBank/DDBJ databases">
        <title>Flavobacteriaceae bacterium strain TP-CH-4, a member of the family Flavobacteriaceae isolated from a deep-sea seamount.</title>
        <authorList>
            <person name="Zhang D.-C."/>
        </authorList>
    </citation>
    <scope>NUCLEOTIDE SEQUENCE</scope>
    <source>
        <strain evidence="1">TP-CH-4</strain>
    </source>
</reference>
<dbReference type="PANTHER" id="PTHR41775">
    <property type="entry name" value="SECRETED PROTEIN-RELATED"/>
    <property type="match status" value="1"/>
</dbReference>
<organism evidence="1 2">
    <name type="scientific">Pelagihabitans pacificus</name>
    <dbReference type="NCBI Taxonomy" id="2696054"/>
    <lineage>
        <taxon>Bacteria</taxon>
        <taxon>Pseudomonadati</taxon>
        <taxon>Bacteroidota</taxon>
        <taxon>Flavobacteriia</taxon>
        <taxon>Flavobacteriales</taxon>
        <taxon>Flavobacteriaceae</taxon>
        <taxon>Pelagihabitans</taxon>
    </lineage>
</organism>
<name>A0A967ARE8_9FLAO</name>
<dbReference type="GO" id="GO:0006508">
    <property type="term" value="P:proteolysis"/>
    <property type="evidence" value="ECO:0007669"/>
    <property type="project" value="InterPro"/>
</dbReference>
<keyword evidence="2" id="KW-1185">Reference proteome</keyword>
<accession>A0A967ARE8</accession>
<evidence type="ECO:0000313" key="1">
    <source>
        <dbReference type="EMBL" id="NHF58115.1"/>
    </source>
</evidence>
<dbReference type="Proteomes" id="UP000707206">
    <property type="component" value="Unassembled WGS sequence"/>
</dbReference>
<keyword evidence="1" id="KW-0378">Hydrolase</keyword>
<comment type="caution">
    <text evidence="1">The sequence shown here is derived from an EMBL/GenBank/DDBJ whole genome shotgun (WGS) entry which is preliminary data.</text>
</comment>
<reference evidence="1" key="1">
    <citation type="submission" date="2019-07" db="EMBL/GenBank/DDBJ databases">
        <authorList>
            <person name="De-Chao Zhang Q."/>
        </authorList>
    </citation>
    <scope>NUCLEOTIDE SEQUENCE</scope>
    <source>
        <strain evidence="1">TP-CH-4</strain>
    </source>
</reference>
<dbReference type="NCBIfam" id="TIGR03296">
    <property type="entry name" value="M6dom_TIGR03296"/>
    <property type="match status" value="1"/>
</dbReference>
<dbReference type="EMBL" id="VIKU02000001">
    <property type="protein sequence ID" value="NHF58115.1"/>
    <property type="molecule type" value="Genomic_DNA"/>
</dbReference>
<evidence type="ECO:0000313" key="2">
    <source>
        <dbReference type="Proteomes" id="UP000707206"/>
    </source>
</evidence>
<dbReference type="AlphaFoldDB" id="A0A967ARE8"/>
<keyword evidence="1" id="KW-0645">Protease</keyword>
<protein>
    <submittedName>
        <fullName evidence="1">M6 family metalloprotease domain-containing protein</fullName>
    </submittedName>
</protein>
<proteinExistence type="predicted"/>
<dbReference type="InterPro" id="IPR008757">
    <property type="entry name" value="Peptidase_M6-like_domain"/>
</dbReference>
<dbReference type="PANTHER" id="PTHR41775:SF1">
    <property type="entry name" value="PEPTIDASE M6-LIKE DOMAIN-CONTAINING PROTEIN"/>
    <property type="match status" value="1"/>
</dbReference>